<gene>
    <name evidence="8" type="ORF">SAMN05421507_118130</name>
</gene>
<evidence type="ECO:0000256" key="1">
    <source>
        <dbReference type="ARBA" id="ARBA00010641"/>
    </source>
</evidence>
<name>A0A1H0WD32_9PSEU</name>
<dbReference type="GO" id="GO:0016987">
    <property type="term" value="F:sigma factor activity"/>
    <property type="evidence" value="ECO:0007669"/>
    <property type="project" value="UniProtKB-KW"/>
</dbReference>
<dbReference type="GO" id="GO:0003677">
    <property type="term" value="F:DNA binding"/>
    <property type="evidence" value="ECO:0007669"/>
    <property type="project" value="InterPro"/>
</dbReference>
<dbReference type="OrthoDB" id="6689546at2"/>
<evidence type="ECO:0000256" key="2">
    <source>
        <dbReference type="ARBA" id="ARBA00023015"/>
    </source>
</evidence>
<dbReference type="STRING" id="641025.SAMN05421507_118130"/>
<dbReference type="InterPro" id="IPR014284">
    <property type="entry name" value="RNA_pol_sigma-70_dom"/>
</dbReference>
<feature type="compositionally biased region" description="Basic residues" evidence="5">
    <location>
        <begin position="228"/>
        <end position="244"/>
    </location>
</feature>
<evidence type="ECO:0000313" key="9">
    <source>
        <dbReference type="Proteomes" id="UP000199691"/>
    </source>
</evidence>
<feature type="region of interest" description="Disordered" evidence="5">
    <location>
        <begin position="226"/>
        <end position="254"/>
    </location>
</feature>
<dbReference type="Pfam" id="PF04542">
    <property type="entry name" value="Sigma70_r2"/>
    <property type="match status" value="1"/>
</dbReference>
<dbReference type="Pfam" id="PF08281">
    <property type="entry name" value="Sigma70_r4_2"/>
    <property type="match status" value="1"/>
</dbReference>
<dbReference type="InterPro" id="IPR013249">
    <property type="entry name" value="RNA_pol_sigma70_r4_t2"/>
</dbReference>
<organism evidence="8 9">
    <name type="scientific">Lentzea jiangxiensis</name>
    <dbReference type="NCBI Taxonomy" id="641025"/>
    <lineage>
        <taxon>Bacteria</taxon>
        <taxon>Bacillati</taxon>
        <taxon>Actinomycetota</taxon>
        <taxon>Actinomycetes</taxon>
        <taxon>Pseudonocardiales</taxon>
        <taxon>Pseudonocardiaceae</taxon>
        <taxon>Lentzea</taxon>
    </lineage>
</organism>
<dbReference type="NCBIfam" id="TIGR02937">
    <property type="entry name" value="sigma70-ECF"/>
    <property type="match status" value="1"/>
</dbReference>
<dbReference type="EMBL" id="FNIX01000018">
    <property type="protein sequence ID" value="SDP88660.1"/>
    <property type="molecule type" value="Genomic_DNA"/>
</dbReference>
<dbReference type="AlphaFoldDB" id="A0A1H0WD32"/>
<dbReference type="InterPro" id="IPR036388">
    <property type="entry name" value="WH-like_DNA-bd_sf"/>
</dbReference>
<evidence type="ECO:0000256" key="3">
    <source>
        <dbReference type="ARBA" id="ARBA00023082"/>
    </source>
</evidence>
<dbReference type="PANTHER" id="PTHR30173:SF36">
    <property type="entry name" value="ECF RNA POLYMERASE SIGMA FACTOR SIGJ"/>
    <property type="match status" value="1"/>
</dbReference>
<keyword evidence="3" id="KW-0731">Sigma factor</keyword>
<evidence type="ECO:0000313" key="8">
    <source>
        <dbReference type="EMBL" id="SDP88660.1"/>
    </source>
</evidence>
<dbReference type="InterPro" id="IPR007627">
    <property type="entry name" value="RNA_pol_sigma70_r2"/>
</dbReference>
<proteinExistence type="inferred from homology"/>
<sequence>MCSTEITSVSTAPRTTLPVTTEDIAHFQTVRPHLFQIAYRMLGRVADAEDVVQEAWLRWQGTDRALVRDRNAYLVRITTRLTLNLLDSARARREIPVDSQFPEQLVASDVPVPAAEDPAVVSERAADLEPAISLLLQRLSPMERAVFVLREAFEYPFRDIAEALRTNEAHARQLGRRARERMCVQQQHKTAGRLADERLLTAFLHAAQAGAMAQIEQVLTDDTLVHTRERRRPLATHRARHRRRTNDNPKSSEG</sequence>
<feature type="domain" description="RNA polymerase sigma-70 region 2" evidence="6">
    <location>
        <begin position="27"/>
        <end position="90"/>
    </location>
</feature>
<comment type="similarity">
    <text evidence="1">Belongs to the sigma-70 factor family. ECF subfamily.</text>
</comment>
<dbReference type="InterPro" id="IPR013325">
    <property type="entry name" value="RNA_pol_sigma_r2"/>
</dbReference>
<dbReference type="InterPro" id="IPR013324">
    <property type="entry name" value="RNA_pol_sigma_r3/r4-like"/>
</dbReference>
<evidence type="ECO:0000259" key="7">
    <source>
        <dbReference type="Pfam" id="PF08281"/>
    </source>
</evidence>
<accession>A0A1H0WD32</accession>
<dbReference type="InterPro" id="IPR052704">
    <property type="entry name" value="ECF_Sigma-70_Domain"/>
</dbReference>
<dbReference type="SUPFAM" id="SSF88946">
    <property type="entry name" value="Sigma2 domain of RNA polymerase sigma factors"/>
    <property type="match status" value="1"/>
</dbReference>
<keyword evidence="9" id="KW-1185">Reference proteome</keyword>
<dbReference type="Proteomes" id="UP000199691">
    <property type="component" value="Unassembled WGS sequence"/>
</dbReference>
<dbReference type="RefSeq" id="WP_090103037.1">
    <property type="nucleotide sequence ID" value="NZ_FNIX01000018.1"/>
</dbReference>
<reference evidence="9" key="1">
    <citation type="submission" date="2016-10" db="EMBL/GenBank/DDBJ databases">
        <authorList>
            <person name="Varghese N."/>
            <person name="Submissions S."/>
        </authorList>
    </citation>
    <scope>NUCLEOTIDE SEQUENCE [LARGE SCALE GENOMIC DNA]</scope>
    <source>
        <strain evidence="9">CGMCC 4.6609</strain>
    </source>
</reference>
<protein>
    <submittedName>
        <fullName evidence="8">RNA polymerase sigma-70 factor, ECF subfamily</fullName>
    </submittedName>
</protein>
<keyword evidence="4" id="KW-0804">Transcription</keyword>
<evidence type="ECO:0000259" key="6">
    <source>
        <dbReference type="Pfam" id="PF04542"/>
    </source>
</evidence>
<dbReference type="GO" id="GO:0006352">
    <property type="term" value="P:DNA-templated transcription initiation"/>
    <property type="evidence" value="ECO:0007669"/>
    <property type="project" value="InterPro"/>
</dbReference>
<dbReference type="PANTHER" id="PTHR30173">
    <property type="entry name" value="SIGMA 19 FACTOR"/>
    <property type="match status" value="1"/>
</dbReference>
<dbReference type="Gene3D" id="1.10.1740.10">
    <property type="match status" value="1"/>
</dbReference>
<evidence type="ECO:0000256" key="5">
    <source>
        <dbReference type="SAM" id="MobiDB-lite"/>
    </source>
</evidence>
<dbReference type="SUPFAM" id="SSF88659">
    <property type="entry name" value="Sigma3 and sigma4 domains of RNA polymerase sigma factors"/>
    <property type="match status" value="1"/>
</dbReference>
<feature type="domain" description="RNA polymerase sigma factor 70 region 4 type 2" evidence="7">
    <location>
        <begin position="132"/>
        <end position="182"/>
    </location>
</feature>
<dbReference type="Gene3D" id="1.10.10.10">
    <property type="entry name" value="Winged helix-like DNA-binding domain superfamily/Winged helix DNA-binding domain"/>
    <property type="match status" value="1"/>
</dbReference>
<feature type="compositionally biased region" description="Basic and acidic residues" evidence="5">
    <location>
        <begin position="245"/>
        <end position="254"/>
    </location>
</feature>
<evidence type="ECO:0000256" key="4">
    <source>
        <dbReference type="ARBA" id="ARBA00023163"/>
    </source>
</evidence>
<keyword evidence="2" id="KW-0805">Transcription regulation</keyword>